<organism evidence="2">
    <name type="scientific">Solanum chacoense</name>
    <name type="common">Chaco potato</name>
    <dbReference type="NCBI Taxonomy" id="4108"/>
    <lineage>
        <taxon>Eukaryota</taxon>
        <taxon>Viridiplantae</taxon>
        <taxon>Streptophyta</taxon>
        <taxon>Embryophyta</taxon>
        <taxon>Tracheophyta</taxon>
        <taxon>Spermatophyta</taxon>
        <taxon>Magnoliopsida</taxon>
        <taxon>eudicotyledons</taxon>
        <taxon>Gunneridae</taxon>
        <taxon>Pentapetalae</taxon>
        <taxon>asterids</taxon>
        <taxon>lamiids</taxon>
        <taxon>Solanales</taxon>
        <taxon>Solanaceae</taxon>
        <taxon>Solanoideae</taxon>
        <taxon>Solaneae</taxon>
        <taxon>Solanum</taxon>
    </lineage>
</organism>
<keyword evidence="1" id="KW-0472">Membrane</keyword>
<feature type="transmembrane region" description="Helical" evidence="1">
    <location>
        <begin position="5"/>
        <end position="22"/>
    </location>
</feature>
<keyword evidence="1" id="KW-1133">Transmembrane helix</keyword>
<sequence>MRTLIMMRTYMIPIGIGWWLIIDEGSFQKFLYCIFLFVLRILPFFIIIVYFWFFRFSRCY</sequence>
<protein>
    <submittedName>
        <fullName evidence="2">Putative ovule protein</fullName>
    </submittedName>
</protein>
<reference evidence="2" key="1">
    <citation type="submission" date="2015-12" db="EMBL/GenBank/DDBJ databases">
        <title>Gene expression during late stages of embryo sac development: a critical building block for successful pollen-pistil interactions.</title>
        <authorList>
            <person name="Liu Y."/>
            <person name="Joly V."/>
            <person name="Sabar M."/>
            <person name="Matton D.P."/>
        </authorList>
    </citation>
    <scope>NUCLEOTIDE SEQUENCE</scope>
</reference>
<name>A0A0V0IN79_SOLCH</name>
<accession>A0A0V0IN79</accession>
<dbReference type="EMBL" id="GEDG01004342">
    <property type="protein sequence ID" value="JAP34085.1"/>
    <property type="molecule type" value="Transcribed_RNA"/>
</dbReference>
<evidence type="ECO:0000313" key="2">
    <source>
        <dbReference type="EMBL" id="JAP34085.1"/>
    </source>
</evidence>
<feature type="transmembrane region" description="Helical" evidence="1">
    <location>
        <begin position="34"/>
        <end position="54"/>
    </location>
</feature>
<keyword evidence="1" id="KW-0812">Transmembrane</keyword>
<proteinExistence type="predicted"/>
<dbReference type="AlphaFoldDB" id="A0A0V0IN79"/>
<evidence type="ECO:0000256" key="1">
    <source>
        <dbReference type="SAM" id="Phobius"/>
    </source>
</evidence>